<evidence type="ECO:0000256" key="1">
    <source>
        <dbReference type="ARBA" id="ARBA00004651"/>
    </source>
</evidence>
<keyword evidence="5" id="KW-0472">Membrane</keyword>
<dbReference type="EMBL" id="JAGFBM010000005">
    <property type="protein sequence ID" value="MBO3085094.1"/>
    <property type="molecule type" value="Genomic_DNA"/>
</dbReference>
<evidence type="ECO:0000313" key="8">
    <source>
        <dbReference type="Proteomes" id="UP000678317"/>
    </source>
</evidence>
<evidence type="ECO:0000313" key="7">
    <source>
        <dbReference type="EMBL" id="MBO3085094.1"/>
    </source>
</evidence>
<comment type="subcellular location">
    <subcellularLocation>
        <location evidence="1">Cell membrane</location>
        <topology evidence="1">Multi-pass membrane protein</topology>
    </subcellularLocation>
</comment>
<dbReference type="RefSeq" id="WP_208289603.1">
    <property type="nucleotide sequence ID" value="NZ_CP074404.1"/>
</dbReference>
<gene>
    <name evidence="7" type="ORF">J4035_10625</name>
</gene>
<dbReference type="PANTHER" id="PTHR36115">
    <property type="entry name" value="PROLINE-RICH ANTIGEN HOMOLOG-RELATED"/>
    <property type="match status" value="1"/>
</dbReference>
<dbReference type="Proteomes" id="UP000678317">
    <property type="component" value="Unassembled WGS sequence"/>
</dbReference>
<evidence type="ECO:0000256" key="4">
    <source>
        <dbReference type="ARBA" id="ARBA00022989"/>
    </source>
</evidence>
<keyword evidence="4" id="KW-1133">Transmembrane helix</keyword>
<accession>A0ABS3SHX2</accession>
<dbReference type="Pfam" id="PF06271">
    <property type="entry name" value="RDD"/>
    <property type="match status" value="1"/>
</dbReference>
<evidence type="ECO:0000256" key="5">
    <source>
        <dbReference type="ARBA" id="ARBA00023136"/>
    </source>
</evidence>
<proteinExistence type="predicted"/>
<evidence type="ECO:0000256" key="2">
    <source>
        <dbReference type="ARBA" id="ARBA00022475"/>
    </source>
</evidence>
<reference evidence="7 8" key="1">
    <citation type="submission" date="2021-03" db="EMBL/GenBank/DDBJ databases">
        <title>novel species in genus Cellulomonas.</title>
        <authorList>
            <person name="Zhang G."/>
        </authorList>
    </citation>
    <scope>NUCLEOTIDE SEQUENCE [LARGE SCALE GENOMIC DNA]</scope>
    <source>
        <strain evidence="8">zg-ZUI188</strain>
    </source>
</reference>
<name>A0ABS3SHX2_9CELL</name>
<sequence length="352" mass="36465">MTVAPVLPADPVAPADAPPLAPWSRRVVAALLDGSILGGATWVVLGAGGLAPDLTPTFTQGPAGDVDAVAWFTSPWLVALLLGMLALQGWTGATPGKRVAGVAVVRVSDGLPAGVLVSGVRVVAHVLDAFLMIGYLRPLWHERRQTFADSIAGTVVIQTREPPAHPWFAPVRHAPSALGSTSVSVLALAACALGVGFSITSTSTSTGSSWESTVPCVADGTVATRSAVAVVSRTGGSTTREHRLWISRTTDSDEESALAVRWTWTATDRDLVGAFYETDIRRADGSTMEVSQELPSTGSASEVLGVAPATIEADDLQNAGSGWTAQTRLVVGGEVVGSCTFDSADWDAMRRG</sequence>
<feature type="domain" description="RDD" evidence="6">
    <location>
        <begin position="21"/>
        <end position="153"/>
    </location>
</feature>
<dbReference type="PANTHER" id="PTHR36115:SF6">
    <property type="entry name" value="PROLINE-RICH ANTIGEN HOMOLOG"/>
    <property type="match status" value="1"/>
</dbReference>
<keyword evidence="2" id="KW-1003">Cell membrane</keyword>
<keyword evidence="8" id="KW-1185">Reference proteome</keyword>
<dbReference type="InterPro" id="IPR010432">
    <property type="entry name" value="RDD"/>
</dbReference>
<keyword evidence="3" id="KW-0812">Transmembrane</keyword>
<evidence type="ECO:0000256" key="3">
    <source>
        <dbReference type="ARBA" id="ARBA00022692"/>
    </source>
</evidence>
<evidence type="ECO:0000259" key="6">
    <source>
        <dbReference type="Pfam" id="PF06271"/>
    </source>
</evidence>
<protein>
    <submittedName>
        <fullName evidence="7">RDD family protein</fullName>
    </submittedName>
</protein>
<comment type="caution">
    <text evidence="7">The sequence shown here is derived from an EMBL/GenBank/DDBJ whole genome shotgun (WGS) entry which is preliminary data.</text>
</comment>
<organism evidence="7 8">
    <name type="scientific">Cellulomonas fengjieae</name>
    <dbReference type="NCBI Taxonomy" id="2819978"/>
    <lineage>
        <taxon>Bacteria</taxon>
        <taxon>Bacillati</taxon>
        <taxon>Actinomycetota</taxon>
        <taxon>Actinomycetes</taxon>
        <taxon>Micrococcales</taxon>
        <taxon>Cellulomonadaceae</taxon>
        <taxon>Cellulomonas</taxon>
    </lineage>
</organism>
<dbReference type="InterPro" id="IPR051791">
    <property type="entry name" value="Pra-immunoreactive"/>
</dbReference>